<dbReference type="AlphaFoldDB" id="A0A0Q9Y6U4"/>
<name>A0A0Q9Y6U4_9BACI</name>
<evidence type="ECO:0008006" key="4">
    <source>
        <dbReference type="Google" id="ProtNLM"/>
    </source>
</evidence>
<keyword evidence="1" id="KW-0472">Membrane</keyword>
<protein>
    <recommendedName>
        <fullName evidence="4">DUF624 domain-containing protein</fullName>
    </recommendedName>
</protein>
<gene>
    <name evidence="2" type="ORF">ACA29_05120</name>
</gene>
<feature type="transmembrane region" description="Helical" evidence="1">
    <location>
        <begin position="79"/>
        <end position="98"/>
    </location>
</feature>
<evidence type="ECO:0000256" key="1">
    <source>
        <dbReference type="SAM" id="Phobius"/>
    </source>
</evidence>
<sequence length="214" mass="24634">MEIKGMERIYYFTDFILRMVYLNILAIIFTIAGGVVFGFFPAIVATFSISRKWLMGYSDIKITKNFWLFYKKEFVRSNVVGWILIVLGSLLFVNLSIAEIVNQAIIQASYYLILTVFLLFSSACLFIFPIYLHYKTSIPAIFKHACLLLFVHPINTLMLIGAVILYHYVMTILPGLIPFFSISLFSILVMFFSLRTFHRLGDSPSLDWDSPSLD</sequence>
<proteinExistence type="predicted"/>
<dbReference type="InterPro" id="IPR006938">
    <property type="entry name" value="DUF624"/>
</dbReference>
<feature type="transmembrane region" description="Helical" evidence="1">
    <location>
        <begin position="146"/>
        <end position="169"/>
    </location>
</feature>
<feature type="transmembrane region" description="Helical" evidence="1">
    <location>
        <begin position="110"/>
        <end position="134"/>
    </location>
</feature>
<feature type="transmembrane region" description="Helical" evidence="1">
    <location>
        <begin position="175"/>
        <end position="194"/>
    </location>
</feature>
<dbReference type="PATRIC" id="fig|217031.4.peg.1718"/>
<dbReference type="EMBL" id="LGPB01000048">
    <property type="protein sequence ID" value="KRG15689.1"/>
    <property type="molecule type" value="Genomic_DNA"/>
</dbReference>
<dbReference type="Proteomes" id="UP000053881">
    <property type="component" value="Unassembled WGS sequence"/>
</dbReference>
<keyword evidence="1" id="KW-0812">Transmembrane</keyword>
<feature type="transmembrane region" description="Helical" evidence="1">
    <location>
        <begin position="20"/>
        <end position="47"/>
    </location>
</feature>
<accession>A0A0Q9Y6U4</accession>
<keyword evidence="1" id="KW-1133">Transmembrane helix</keyword>
<organism evidence="2 3">
    <name type="scientific">Lederbergia galactosidilytica</name>
    <dbReference type="NCBI Taxonomy" id="217031"/>
    <lineage>
        <taxon>Bacteria</taxon>
        <taxon>Bacillati</taxon>
        <taxon>Bacillota</taxon>
        <taxon>Bacilli</taxon>
        <taxon>Bacillales</taxon>
        <taxon>Bacillaceae</taxon>
        <taxon>Lederbergia</taxon>
    </lineage>
</organism>
<comment type="caution">
    <text evidence="2">The sequence shown here is derived from an EMBL/GenBank/DDBJ whole genome shotgun (WGS) entry which is preliminary data.</text>
</comment>
<reference evidence="2 3" key="1">
    <citation type="submission" date="2015-06" db="EMBL/GenBank/DDBJ databases">
        <title>Genome sequencing project of Bacillus galactosidilyticus PL133.</title>
        <authorList>
            <person name="Gaiero J."/>
            <person name="Nicol R."/>
            <person name="Habash M."/>
        </authorList>
    </citation>
    <scope>NUCLEOTIDE SEQUENCE [LARGE SCALE GENOMIC DNA]</scope>
    <source>
        <strain evidence="2 3">PL133</strain>
    </source>
</reference>
<dbReference type="Pfam" id="PF04854">
    <property type="entry name" value="DUF624"/>
    <property type="match status" value="1"/>
</dbReference>
<evidence type="ECO:0000313" key="2">
    <source>
        <dbReference type="EMBL" id="KRG15689.1"/>
    </source>
</evidence>
<evidence type="ECO:0000313" key="3">
    <source>
        <dbReference type="Proteomes" id="UP000053881"/>
    </source>
</evidence>